<dbReference type="Proteomes" id="UP001439008">
    <property type="component" value="Unassembled WGS sequence"/>
</dbReference>
<sequence>MEILKNIKKSEITERVPLVFLVDYLYRNIKTSKLAHDLEPFMVHIMENTFLMETSARLKLAEILNDWETNNIYSAEMRFRIRKTFQKYKSVAQSTHFDKNFAIKKRKLAAKTTDKNKKKSFRNSYENALESLYSTIGQRQCAICGLRIKEEKSEIEKHNLLHNKNLNVNKEYYQEYEDAIRSRGYYLTDEEWLKYVLETIGLIKKEEENAEKKTGKNKKIELKVYSSSKYPQFCDVFANLNKFKFSV</sequence>
<accession>A0ABV2ATC5</accession>
<dbReference type="Gene3D" id="1.25.40.90">
    <property type="match status" value="1"/>
</dbReference>
<dbReference type="EMBL" id="JBDODL010004039">
    <property type="protein sequence ID" value="MES1922921.1"/>
    <property type="molecule type" value="Genomic_DNA"/>
</dbReference>
<reference evidence="2 3" key="1">
    <citation type="journal article" date="2024" name="BMC Biol.">
        <title>Comparative genomics of Ascetosporea gives new insight into the evolutionary basis for animal parasitism in Rhizaria.</title>
        <authorList>
            <person name="Hiltunen Thoren M."/>
            <person name="Onut-Brannstrom I."/>
            <person name="Alfjorden A."/>
            <person name="Peckova H."/>
            <person name="Swords F."/>
            <person name="Hooper C."/>
            <person name="Holzer A.S."/>
            <person name="Bass D."/>
            <person name="Burki F."/>
        </authorList>
    </citation>
    <scope>NUCLEOTIDE SEQUENCE [LARGE SCALE GENOMIC DNA]</scope>
    <source>
        <strain evidence="2">20-A016</strain>
    </source>
</reference>
<dbReference type="InterPro" id="IPR006569">
    <property type="entry name" value="CID_dom"/>
</dbReference>
<comment type="caution">
    <text evidence="2">The sequence shown here is derived from an EMBL/GenBank/DDBJ whole genome shotgun (WGS) entry which is preliminary data.</text>
</comment>
<organism evidence="2 3">
    <name type="scientific">Bonamia ostreae</name>
    <dbReference type="NCBI Taxonomy" id="126728"/>
    <lineage>
        <taxon>Eukaryota</taxon>
        <taxon>Sar</taxon>
        <taxon>Rhizaria</taxon>
        <taxon>Endomyxa</taxon>
        <taxon>Ascetosporea</taxon>
        <taxon>Haplosporida</taxon>
        <taxon>Bonamia</taxon>
    </lineage>
</organism>
<dbReference type="Pfam" id="PF04818">
    <property type="entry name" value="CID"/>
    <property type="match status" value="1"/>
</dbReference>
<protein>
    <recommendedName>
        <fullName evidence="1">CID domain-containing protein</fullName>
    </recommendedName>
</protein>
<evidence type="ECO:0000313" key="3">
    <source>
        <dbReference type="Proteomes" id="UP001439008"/>
    </source>
</evidence>
<keyword evidence="3" id="KW-1185">Reference proteome</keyword>
<proteinExistence type="predicted"/>
<dbReference type="PROSITE" id="PS51391">
    <property type="entry name" value="CID"/>
    <property type="match status" value="1"/>
</dbReference>
<evidence type="ECO:0000313" key="2">
    <source>
        <dbReference type="EMBL" id="MES1922921.1"/>
    </source>
</evidence>
<evidence type="ECO:0000259" key="1">
    <source>
        <dbReference type="PROSITE" id="PS51391"/>
    </source>
</evidence>
<name>A0ABV2ATC5_9EUKA</name>
<dbReference type="InterPro" id="IPR008942">
    <property type="entry name" value="ENTH_VHS"/>
</dbReference>
<feature type="domain" description="CID" evidence="1">
    <location>
        <begin position="1"/>
        <end position="89"/>
    </location>
</feature>
<gene>
    <name evidence="2" type="ORF">MHBO_004449</name>
</gene>